<comment type="function">
    <text evidence="7">Catalyzes the synthesis of 5,6-dihydrouridine (D), a modified base found in the D-loop of most tRNAs, via the reduction of the C5-C6 double bond in target uridines.</text>
</comment>
<organism evidence="9 10">
    <name type="scientific">Carboxylicivirga marina</name>
    <dbReference type="NCBI Taxonomy" id="2800988"/>
    <lineage>
        <taxon>Bacteria</taxon>
        <taxon>Pseudomonadati</taxon>
        <taxon>Bacteroidota</taxon>
        <taxon>Bacteroidia</taxon>
        <taxon>Marinilabiliales</taxon>
        <taxon>Marinilabiliaceae</taxon>
        <taxon>Carboxylicivirga</taxon>
    </lineage>
</organism>
<dbReference type="Gene3D" id="3.20.20.70">
    <property type="entry name" value="Aldolase class I"/>
    <property type="match status" value="1"/>
</dbReference>
<keyword evidence="4 7" id="KW-0819">tRNA processing</keyword>
<keyword evidence="6 7" id="KW-0560">Oxidoreductase</keyword>
<evidence type="ECO:0000313" key="9">
    <source>
        <dbReference type="EMBL" id="MBK3517372.1"/>
    </source>
</evidence>
<keyword evidence="3 7" id="KW-0288">FMN</keyword>
<evidence type="ECO:0000256" key="1">
    <source>
        <dbReference type="ARBA" id="ARBA00001917"/>
    </source>
</evidence>
<evidence type="ECO:0000256" key="2">
    <source>
        <dbReference type="ARBA" id="ARBA00022630"/>
    </source>
</evidence>
<evidence type="ECO:0000259" key="8">
    <source>
        <dbReference type="Pfam" id="PF01207"/>
    </source>
</evidence>
<dbReference type="InterPro" id="IPR013785">
    <property type="entry name" value="Aldolase_TIM"/>
</dbReference>
<keyword evidence="2 7" id="KW-0285">Flavoprotein</keyword>
<comment type="similarity">
    <text evidence="7">Belongs to the dus family.</text>
</comment>
<feature type="domain" description="DUS-like FMN-binding" evidence="8">
    <location>
        <begin position="14"/>
        <end position="301"/>
    </location>
</feature>
<evidence type="ECO:0000313" key="10">
    <source>
        <dbReference type="Proteomes" id="UP000605676"/>
    </source>
</evidence>
<sequence length="332" mass="36831">MKIGELDLGEKPLLLAPMEDVTDPSFRVFCKEQGADMMYTEFVSAEALVRNVNRSLRKLELVEEERPVGIQIYGKDVDKMVVAAQMAAEAKPELIDLNFGCPVKKIAGKGSGSGLLLDIPKMLAITKAVVKAVDVPVTAKTRLGWDSDSLVIESVAEQLQDVGVQALCIHGRTREQMYNGEADWTLIGKVKANPRMKIPIIGNGDVDSPQRAKMFIDKYGVDALMIGRASIGKPWIFREIKHFLQTGVLLPPLTIKEQADLMDDIVKKSCAMIGERRGILHARRHLAIPFRSLPDIRPLRIQLLREKSVSGISNVLKEIGEKYASYPMSELE</sequence>
<accession>A0ABS1HIH8</accession>
<dbReference type="Pfam" id="PF01207">
    <property type="entry name" value="Dus"/>
    <property type="match status" value="1"/>
</dbReference>
<dbReference type="PANTHER" id="PTHR45846">
    <property type="entry name" value="TRNA-DIHYDROURIDINE(47) SYNTHASE [NAD(P)(+)]-LIKE"/>
    <property type="match status" value="1"/>
</dbReference>
<dbReference type="CDD" id="cd02801">
    <property type="entry name" value="DUS_like_FMN"/>
    <property type="match status" value="1"/>
</dbReference>
<gene>
    <name evidence="9" type="primary">dusB</name>
    <name evidence="9" type="ORF">JIV24_08485</name>
</gene>
<keyword evidence="10" id="KW-1185">Reference proteome</keyword>
<dbReference type="InterPro" id="IPR035587">
    <property type="entry name" value="DUS-like_FMN-bd"/>
</dbReference>
<reference evidence="9 10" key="1">
    <citation type="submission" date="2021-01" db="EMBL/GenBank/DDBJ databases">
        <title>Carboxyliciviraga sp.nov., isolated from coastal sediments.</title>
        <authorList>
            <person name="Lu D."/>
            <person name="Zhang T."/>
        </authorList>
    </citation>
    <scope>NUCLEOTIDE SEQUENCE [LARGE SCALE GENOMIC DNA]</scope>
    <source>
        <strain evidence="9 10">N1Y132</strain>
    </source>
</reference>
<protein>
    <recommendedName>
        <fullName evidence="7">tRNA-dihydrouridine synthase</fullName>
        <ecNumber evidence="7">1.3.1.-</ecNumber>
    </recommendedName>
</protein>
<proteinExistence type="inferred from homology"/>
<dbReference type="Proteomes" id="UP000605676">
    <property type="component" value="Unassembled WGS sequence"/>
</dbReference>
<dbReference type="PIRSF" id="PIRSF006621">
    <property type="entry name" value="Dus"/>
    <property type="match status" value="1"/>
</dbReference>
<dbReference type="PROSITE" id="PS01136">
    <property type="entry name" value="UPF0034"/>
    <property type="match status" value="1"/>
</dbReference>
<evidence type="ECO:0000256" key="4">
    <source>
        <dbReference type="ARBA" id="ARBA00022694"/>
    </source>
</evidence>
<dbReference type="InterPro" id="IPR004652">
    <property type="entry name" value="DusB-like"/>
</dbReference>
<dbReference type="InterPro" id="IPR001269">
    <property type="entry name" value="DUS_fam"/>
</dbReference>
<dbReference type="InterPro" id="IPR018517">
    <property type="entry name" value="tRNA_hU_synthase_CS"/>
</dbReference>
<keyword evidence="5" id="KW-0521">NADP</keyword>
<dbReference type="SUPFAM" id="SSF51395">
    <property type="entry name" value="FMN-linked oxidoreductases"/>
    <property type="match status" value="1"/>
</dbReference>
<name>A0ABS1HIH8_9BACT</name>
<dbReference type="EC" id="1.3.1.-" evidence="7"/>
<dbReference type="PANTHER" id="PTHR45846:SF1">
    <property type="entry name" value="TRNA-DIHYDROURIDINE(47) SYNTHASE [NAD(P)(+)]-LIKE"/>
    <property type="match status" value="1"/>
</dbReference>
<evidence type="ECO:0000256" key="6">
    <source>
        <dbReference type="ARBA" id="ARBA00023002"/>
    </source>
</evidence>
<comment type="caution">
    <text evidence="9">The sequence shown here is derived from an EMBL/GenBank/DDBJ whole genome shotgun (WGS) entry which is preliminary data.</text>
</comment>
<dbReference type="EMBL" id="JAENRR010000015">
    <property type="protein sequence ID" value="MBK3517372.1"/>
    <property type="molecule type" value="Genomic_DNA"/>
</dbReference>
<evidence type="ECO:0000256" key="7">
    <source>
        <dbReference type="PIRNR" id="PIRNR006621"/>
    </source>
</evidence>
<evidence type="ECO:0000256" key="3">
    <source>
        <dbReference type="ARBA" id="ARBA00022643"/>
    </source>
</evidence>
<evidence type="ECO:0000256" key="5">
    <source>
        <dbReference type="ARBA" id="ARBA00022857"/>
    </source>
</evidence>
<comment type="cofactor">
    <cofactor evidence="1 7">
        <name>FMN</name>
        <dbReference type="ChEBI" id="CHEBI:58210"/>
    </cofactor>
</comment>
<dbReference type="NCBIfam" id="TIGR00737">
    <property type="entry name" value="nifR3_yhdG"/>
    <property type="match status" value="1"/>
</dbReference>